<dbReference type="InterPro" id="IPR029068">
    <property type="entry name" value="Glyas_Bleomycin-R_OHBP_Dase"/>
</dbReference>
<name>A0A378JQM3_9GAMM</name>
<dbReference type="SUPFAM" id="SSF54593">
    <property type="entry name" value="Glyoxalase/Bleomycin resistance protein/Dihydroxybiphenyl dioxygenase"/>
    <property type="match status" value="1"/>
</dbReference>
<dbReference type="Proteomes" id="UP000254794">
    <property type="component" value="Unassembled WGS sequence"/>
</dbReference>
<evidence type="ECO:0000313" key="1">
    <source>
        <dbReference type="EMBL" id="STX52479.1"/>
    </source>
</evidence>
<protein>
    <submittedName>
        <fullName evidence="1">Uncharacterized protein</fullName>
    </submittedName>
</protein>
<organism evidence="1 2">
    <name type="scientific">Legionella busanensis</name>
    <dbReference type="NCBI Taxonomy" id="190655"/>
    <lineage>
        <taxon>Bacteria</taxon>
        <taxon>Pseudomonadati</taxon>
        <taxon>Pseudomonadota</taxon>
        <taxon>Gammaproteobacteria</taxon>
        <taxon>Legionellales</taxon>
        <taxon>Legionellaceae</taxon>
        <taxon>Legionella</taxon>
    </lineage>
</organism>
<reference evidence="1 2" key="1">
    <citation type="submission" date="2018-06" db="EMBL/GenBank/DDBJ databases">
        <authorList>
            <consortium name="Pathogen Informatics"/>
            <person name="Doyle S."/>
        </authorList>
    </citation>
    <scope>NUCLEOTIDE SEQUENCE [LARGE SCALE GENOMIC DNA]</scope>
    <source>
        <strain evidence="1 2">NCTC13316</strain>
    </source>
</reference>
<keyword evidence="2" id="KW-1185">Reference proteome</keyword>
<dbReference type="AlphaFoldDB" id="A0A378JQM3"/>
<gene>
    <name evidence="1" type="ORF">NCTC13316_02592</name>
</gene>
<accession>A0A378JQM3</accession>
<sequence length="94" mass="10876">MIKNADHITVVVSDLSSAINLFKILGFVQTHTTIIENEPFAKYMNIPNVKADHVTLVLYYGDKEAKPHFEIQLLHFYNPKPKMDSNIHRLEVRI</sequence>
<dbReference type="EMBL" id="UGOD01000001">
    <property type="protein sequence ID" value="STX52479.1"/>
    <property type="molecule type" value="Genomic_DNA"/>
</dbReference>
<evidence type="ECO:0000313" key="2">
    <source>
        <dbReference type="Proteomes" id="UP000254794"/>
    </source>
</evidence>
<dbReference type="RefSeq" id="WP_207385792.1">
    <property type="nucleotide sequence ID" value="NZ_CAAAHP010000006.1"/>
</dbReference>
<dbReference type="Gene3D" id="3.10.180.10">
    <property type="entry name" value="2,3-Dihydroxybiphenyl 1,2-Dioxygenase, domain 1"/>
    <property type="match status" value="1"/>
</dbReference>
<proteinExistence type="predicted"/>